<dbReference type="AlphaFoldDB" id="A0AAE9SKF7"/>
<evidence type="ECO:0000313" key="4">
    <source>
        <dbReference type="Proteomes" id="UP001058682"/>
    </source>
</evidence>
<sequence length="228" mass="26538">MLTNMQIAAIMFSSFALAIIWAFIVRKKENLSVKPLLYIFLFSFFAVLISILMQTLIYFLSQNFLKKAGYGILFDSFIHSALPEEAVKTLLFYIFVKLLWADKMKSMDEITPAETRTNIRILMLLSVFYGLIFASFENLAYAVRYPEAIWIRSLTSNILHAGLGVYYLEISMVQKRRKLIKPFIFTWGMHGLYNMFFSIGSYFVIFGIVIVFFVISNAVNRYDRFKSN</sequence>
<gene>
    <name evidence="3" type="ORF">E4N74_01435</name>
    <name evidence="2" type="ORF">E4N76_02090</name>
</gene>
<keyword evidence="5" id="KW-1185">Reference proteome</keyword>
<feature type="transmembrane region" description="Helical" evidence="1">
    <location>
        <begin position="6"/>
        <end position="24"/>
    </location>
</feature>
<dbReference type="GO" id="GO:0008237">
    <property type="term" value="F:metallopeptidase activity"/>
    <property type="evidence" value="ECO:0007669"/>
    <property type="project" value="UniProtKB-KW"/>
</dbReference>
<accession>A0AAE9SKF7</accession>
<feature type="transmembrane region" description="Helical" evidence="1">
    <location>
        <begin position="191"/>
        <end position="215"/>
    </location>
</feature>
<keyword evidence="3" id="KW-0378">Hydrolase</keyword>
<evidence type="ECO:0000313" key="2">
    <source>
        <dbReference type="EMBL" id="UTY27903.1"/>
    </source>
</evidence>
<dbReference type="Proteomes" id="UP001058682">
    <property type="component" value="Chromosome"/>
</dbReference>
<feature type="transmembrane region" description="Helical" evidence="1">
    <location>
        <begin position="81"/>
        <end position="100"/>
    </location>
</feature>
<dbReference type="RefSeq" id="WP_255805910.1">
    <property type="nucleotide sequence ID" value="NZ_CP038802.1"/>
</dbReference>
<dbReference type="Pfam" id="PF13367">
    <property type="entry name" value="PrsW-protease"/>
    <property type="match status" value="1"/>
</dbReference>
<keyword evidence="3" id="KW-0482">Metalloprotease</keyword>
<organism evidence="3 4">
    <name type="scientific">Treponema putidum</name>
    <dbReference type="NCBI Taxonomy" id="221027"/>
    <lineage>
        <taxon>Bacteria</taxon>
        <taxon>Pseudomonadati</taxon>
        <taxon>Spirochaetota</taxon>
        <taxon>Spirochaetia</taxon>
        <taxon>Spirochaetales</taxon>
        <taxon>Treponemataceae</taxon>
        <taxon>Treponema</taxon>
    </lineage>
</organism>
<feature type="transmembrane region" description="Helical" evidence="1">
    <location>
        <begin position="36"/>
        <end position="61"/>
    </location>
</feature>
<evidence type="ECO:0000313" key="3">
    <source>
        <dbReference type="EMBL" id="UTY34846.1"/>
    </source>
</evidence>
<dbReference type="InterPro" id="IPR026898">
    <property type="entry name" value="PrsW"/>
</dbReference>
<dbReference type="EMBL" id="CP038802">
    <property type="protein sequence ID" value="UTY27903.1"/>
    <property type="molecule type" value="Genomic_DNA"/>
</dbReference>
<feature type="transmembrane region" description="Helical" evidence="1">
    <location>
        <begin position="121"/>
        <end position="143"/>
    </location>
</feature>
<feature type="transmembrane region" description="Helical" evidence="1">
    <location>
        <begin position="149"/>
        <end position="170"/>
    </location>
</feature>
<reference evidence="3" key="1">
    <citation type="submission" date="2019-04" db="EMBL/GenBank/DDBJ databases">
        <title>Whole genome sequencing of oral phylogroup 2 treponemes.</title>
        <authorList>
            <person name="Chan Y."/>
            <person name="Zeng H.H."/>
            <person name="Yu X.L."/>
            <person name="Leung W.K."/>
            <person name="Watt R.M."/>
        </authorList>
    </citation>
    <scope>NUCLEOTIDE SEQUENCE</scope>
    <source>
        <strain evidence="3">OMZ 835</strain>
        <strain evidence="2">OMZ 847</strain>
    </source>
</reference>
<name>A0AAE9SKF7_9SPIR</name>
<dbReference type="EMBL" id="CP038804">
    <property type="protein sequence ID" value="UTY34846.1"/>
    <property type="molecule type" value="Genomic_DNA"/>
</dbReference>
<evidence type="ECO:0000256" key="1">
    <source>
        <dbReference type="SAM" id="Phobius"/>
    </source>
</evidence>
<keyword evidence="3" id="KW-0645">Protease</keyword>
<keyword evidence="1" id="KW-0472">Membrane</keyword>
<dbReference type="Proteomes" id="UP001059401">
    <property type="component" value="Chromosome"/>
</dbReference>
<evidence type="ECO:0000313" key="5">
    <source>
        <dbReference type="Proteomes" id="UP001059401"/>
    </source>
</evidence>
<keyword evidence="1" id="KW-0812">Transmembrane</keyword>
<proteinExistence type="predicted"/>
<keyword evidence="1" id="KW-1133">Transmembrane helix</keyword>
<protein>
    <submittedName>
        <fullName evidence="3">PrsW family intramembrane metalloprotease</fullName>
    </submittedName>
</protein>